<evidence type="ECO:0000313" key="2">
    <source>
        <dbReference type="EMBL" id="GAA2379960.1"/>
    </source>
</evidence>
<dbReference type="Proteomes" id="UP001501444">
    <property type="component" value="Unassembled WGS sequence"/>
</dbReference>
<reference evidence="3" key="1">
    <citation type="journal article" date="2019" name="Int. J. Syst. Evol. Microbiol.">
        <title>The Global Catalogue of Microorganisms (GCM) 10K type strain sequencing project: providing services to taxonomists for standard genome sequencing and annotation.</title>
        <authorList>
            <consortium name="The Broad Institute Genomics Platform"/>
            <consortium name="The Broad Institute Genome Sequencing Center for Infectious Disease"/>
            <person name="Wu L."/>
            <person name="Ma J."/>
        </authorList>
    </citation>
    <scope>NUCLEOTIDE SEQUENCE [LARGE SCALE GENOMIC DNA]</scope>
    <source>
        <strain evidence="3">JCM 3272</strain>
    </source>
</reference>
<dbReference type="Gene3D" id="3.30.200.20">
    <property type="entry name" value="Phosphorylase Kinase, domain 1"/>
    <property type="match status" value="1"/>
</dbReference>
<dbReference type="SUPFAM" id="SSF56112">
    <property type="entry name" value="Protein kinase-like (PK-like)"/>
    <property type="match status" value="1"/>
</dbReference>
<sequence length="102" mass="10903">MSDTPQLGPAPERIAVDAEQARRLVAAQFPQWAGLPVEPVANGGWDNWTFHLGPRMSLRLPSASEYAEAVGKEQAWLPVLAPQLPLPVPTPLAKGEPGAGYP</sequence>
<evidence type="ECO:0000259" key="1">
    <source>
        <dbReference type="Pfam" id="PF01636"/>
    </source>
</evidence>
<protein>
    <recommendedName>
        <fullName evidence="1">Aminoglycoside phosphotransferase domain-containing protein</fullName>
    </recommendedName>
</protein>
<dbReference type="Pfam" id="PF01636">
    <property type="entry name" value="APH"/>
    <property type="match status" value="1"/>
</dbReference>
<proteinExistence type="predicted"/>
<feature type="domain" description="Aminoglycoside phosphotransferase" evidence="1">
    <location>
        <begin position="41"/>
        <end position="100"/>
    </location>
</feature>
<name>A0ABP5UGK5_9ACTN</name>
<comment type="caution">
    <text evidence="2">The sequence shown here is derived from an EMBL/GenBank/DDBJ whole genome shotgun (WGS) entry which is preliminary data.</text>
</comment>
<dbReference type="InterPro" id="IPR011009">
    <property type="entry name" value="Kinase-like_dom_sf"/>
</dbReference>
<dbReference type="InterPro" id="IPR002575">
    <property type="entry name" value="Aminoglycoside_PTrfase"/>
</dbReference>
<evidence type="ECO:0000313" key="3">
    <source>
        <dbReference type="Proteomes" id="UP001501444"/>
    </source>
</evidence>
<dbReference type="EMBL" id="BAAARV010000086">
    <property type="protein sequence ID" value="GAA2379960.1"/>
    <property type="molecule type" value="Genomic_DNA"/>
</dbReference>
<organism evidence="2 3">
    <name type="scientific">Dactylosporangium salmoneum</name>
    <dbReference type="NCBI Taxonomy" id="53361"/>
    <lineage>
        <taxon>Bacteria</taxon>
        <taxon>Bacillati</taxon>
        <taxon>Actinomycetota</taxon>
        <taxon>Actinomycetes</taxon>
        <taxon>Micromonosporales</taxon>
        <taxon>Micromonosporaceae</taxon>
        <taxon>Dactylosporangium</taxon>
    </lineage>
</organism>
<keyword evidence="3" id="KW-1185">Reference proteome</keyword>
<accession>A0ABP5UGK5</accession>
<gene>
    <name evidence="2" type="ORF">GCM10010170_086930</name>
</gene>